<dbReference type="InterPro" id="IPR000477">
    <property type="entry name" value="RT_dom"/>
</dbReference>
<dbReference type="EMBL" id="CAJOBS010003061">
    <property type="protein sequence ID" value="CAF4844294.1"/>
    <property type="molecule type" value="Genomic_DNA"/>
</dbReference>
<dbReference type="PANTHER" id="PTHR33332">
    <property type="entry name" value="REVERSE TRANSCRIPTASE DOMAIN-CONTAINING PROTEIN"/>
    <property type="match status" value="1"/>
</dbReference>
<reference evidence="2" key="1">
    <citation type="submission" date="2021-02" db="EMBL/GenBank/DDBJ databases">
        <authorList>
            <person name="Nowell W R."/>
        </authorList>
    </citation>
    <scope>NUCLEOTIDE SEQUENCE</scope>
</reference>
<dbReference type="PROSITE" id="PS50878">
    <property type="entry name" value="RT_POL"/>
    <property type="match status" value="1"/>
</dbReference>
<dbReference type="SUPFAM" id="SSF56672">
    <property type="entry name" value="DNA/RNA polymerases"/>
    <property type="match status" value="1"/>
</dbReference>
<accession>A0A821RTY3</accession>
<name>A0A821RTY3_9BILA</name>
<evidence type="ECO:0000259" key="1">
    <source>
        <dbReference type="PROSITE" id="PS50878"/>
    </source>
</evidence>
<organism evidence="2 3">
    <name type="scientific">Rotaria socialis</name>
    <dbReference type="NCBI Taxonomy" id="392032"/>
    <lineage>
        <taxon>Eukaryota</taxon>
        <taxon>Metazoa</taxon>
        <taxon>Spiralia</taxon>
        <taxon>Gnathifera</taxon>
        <taxon>Rotifera</taxon>
        <taxon>Eurotatoria</taxon>
        <taxon>Bdelloidea</taxon>
        <taxon>Philodinida</taxon>
        <taxon>Philodinidae</taxon>
        <taxon>Rotaria</taxon>
    </lineage>
</organism>
<evidence type="ECO:0000313" key="3">
    <source>
        <dbReference type="Proteomes" id="UP000663838"/>
    </source>
</evidence>
<protein>
    <recommendedName>
        <fullName evidence="1">Reverse transcriptase domain-containing protein</fullName>
    </recommendedName>
</protein>
<dbReference type="AlphaFoldDB" id="A0A821RTY3"/>
<evidence type="ECO:0000313" key="2">
    <source>
        <dbReference type="EMBL" id="CAF4844294.1"/>
    </source>
</evidence>
<proteinExistence type="predicted"/>
<sequence length="248" mass="27914">MASSRNDRAGKSEGGVMIAVKNHIKCNETLNETIAAFDSVWHDGLIYKCNDLQLATYIIHYLIPFLENRTCVVELGNTLSRSFAVHSGTPQGSLLSSLIYIIYTFGSMNTIPAHTEHGLFADDTALWTASLQLTHLNNRLQQSINEFEKWCKAWKLTLQPTKTELGCGYSSSNLKLNLSINEMPKENPQTTVCGFDTSGAYNLEEMIAFIRQNLNVVFSVHEYLTHHTHPHRLNTPTQSSLLKRLNEI</sequence>
<gene>
    <name evidence="2" type="ORF">TOA249_LOCUS26343</name>
</gene>
<comment type="caution">
    <text evidence="2">The sequence shown here is derived from an EMBL/GenBank/DDBJ whole genome shotgun (WGS) entry which is preliminary data.</text>
</comment>
<dbReference type="Proteomes" id="UP000663838">
    <property type="component" value="Unassembled WGS sequence"/>
</dbReference>
<dbReference type="InterPro" id="IPR043502">
    <property type="entry name" value="DNA/RNA_pol_sf"/>
</dbReference>
<feature type="domain" description="Reverse transcriptase" evidence="1">
    <location>
        <begin position="1"/>
        <end position="180"/>
    </location>
</feature>
<dbReference type="Pfam" id="PF00078">
    <property type="entry name" value="RVT_1"/>
    <property type="match status" value="1"/>
</dbReference>